<keyword evidence="3" id="KW-1185">Reference proteome</keyword>
<organism evidence="2 3">
    <name type="scientific">Kribbella italica</name>
    <dbReference type="NCBI Taxonomy" id="1540520"/>
    <lineage>
        <taxon>Bacteria</taxon>
        <taxon>Bacillati</taxon>
        <taxon>Actinomycetota</taxon>
        <taxon>Actinomycetes</taxon>
        <taxon>Propionibacteriales</taxon>
        <taxon>Kribbellaceae</taxon>
        <taxon>Kribbella</taxon>
    </lineage>
</organism>
<accession>A0A7W9JB44</accession>
<evidence type="ECO:0000256" key="1">
    <source>
        <dbReference type="SAM" id="MobiDB-lite"/>
    </source>
</evidence>
<comment type="caution">
    <text evidence="2">The sequence shown here is derived from an EMBL/GenBank/DDBJ whole genome shotgun (WGS) entry which is preliminary data.</text>
</comment>
<gene>
    <name evidence="2" type="ORF">HDA39_005617</name>
</gene>
<proteinExistence type="predicted"/>
<protein>
    <submittedName>
        <fullName evidence="2">Uncharacterized protein</fullName>
    </submittedName>
</protein>
<name>A0A7W9JB44_9ACTN</name>
<evidence type="ECO:0000313" key="3">
    <source>
        <dbReference type="Proteomes" id="UP000549971"/>
    </source>
</evidence>
<dbReference type="AlphaFoldDB" id="A0A7W9JB44"/>
<dbReference type="Proteomes" id="UP000549971">
    <property type="component" value="Unassembled WGS sequence"/>
</dbReference>
<reference evidence="2 3" key="1">
    <citation type="submission" date="2020-08" db="EMBL/GenBank/DDBJ databases">
        <title>Sequencing the genomes of 1000 actinobacteria strains.</title>
        <authorList>
            <person name="Klenk H.-P."/>
        </authorList>
    </citation>
    <scope>NUCLEOTIDE SEQUENCE [LARGE SCALE GENOMIC DNA]</scope>
    <source>
        <strain evidence="2 3">DSM 28967</strain>
    </source>
</reference>
<dbReference type="EMBL" id="JACHMY010000001">
    <property type="protein sequence ID" value="MBB5838883.1"/>
    <property type="molecule type" value="Genomic_DNA"/>
</dbReference>
<evidence type="ECO:0000313" key="2">
    <source>
        <dbReference type="EMBL" id="MBB5838883.1"/>
    </source>
</evidence>
<feature type="region of interest" description="Disordered" evidence="1">
    <location>
        <begin position="334"/>
        <end position="362"/>
    </location>
</feature>
<feature type="compositionally biased region" description="Pro residues" evidence="1">
    <location>
        <begin position="352"/>
        <end position="362"/>
    </location>
</feature>
<sequence>MAVRLDDRGLLAHHAEWVGRRTGRSVAGLGPEDGTALLFAADELLVDGEHVKFCEVPRVEGQDALLSLLALDFRGDVVVTSDMGAAVAALAARYRLDGRGAALDLVSPCSASGVFEPSSSFDTATLMLFQAVRWSPCLRQSWGPGTYETTSGHFRLKVPQRSIYTRPTVTVSGSSLQVVLYDDHRIELDRWSDASRVTVHPPEWSTCYLTVSSPTPYRIGTAMTLDTPVIAGPHHEIEVLPKWWSDPPPLLLTEPTTRYLYDPCPGEGPALLFERRAVRIELLDRPGQVIRRASPMSDALSLDTTDLPSGPYVLQITRQSKEVVPLRQLPPLLQRADPLPGGAWQPAATPQAPHPRSTPPAS</sequence>